<feature type="domain" description="UspA" evidence="1">
    <location>
        <begin position="1"/>
        <end position="131"/>
    </location>
</feature>
<dbReference type="OrthoDB" id="835770at2"/>
<gene>
    <name evidence="2" type="ORF">C900_01910</name>
</gene>
<name>L8JT81_9BACT</name>
<evidence type="ECO:0000313" key="2">
    <source>
        <dbReference type="EMBL" id="ELR72045.1"/>
    </source>
</evidence>
<dbReference type="Gene3D" id="3.40.50.12370">
    <property type="match status" value="1"/>
</dbReference>
<dbReference type="InterPro" id="IPR006016">
    <property type="entry name" value="UspA"/>
</dbReference>
<accession>L8JT81</accession>
<dbReference type="eggNOG" id="COG0589">
    <property type="taxonomic scope" value="Bacteria"/>
</dbReference>
<dbReference type="CDD" id="cd00293">
    <property type="entry name" value="USP-like"/>
    <property type="match status" value="1"/>
</dbReference>
<dbReference type="PATRIC" id="fig|1237149.3.peg.1865"/>
<dbReference type="STRING" id="1237149.C900_01910"/>
<keyword evidence="3" id="KW-1185">Reference proteome</keyword>
<dbReference type="SUPFAM" id="SSF52402">
    <property type="entry name" value="Adenine nucleotide alpha hydrolases-like"/>
    <property type="match status" value="1"/>
</dbReference>
<dbReference type="Pfam" id="PF00582">
    <property type="entry name" value="Usp"/>
    <property type="match status" value="1"/>
</dbReference>
<proteinExistence type="predicted"/>
<organism evidence="2 3">
    <name type="scientific">Fulvivirga imtechensis AK7</name>
    <dbReference type="NCBI Taxonomy" id="1237149"/>
    <lineage>
        <taxon>Bacteria</taxon>
        <taxon>Pseudomonadati</taxon>
        <taxon>Bacteroidota</taxon>
        <taxon>Cytophagia</taxon>
        <taxon>Cytophagales</taxon>
        <taxon>Fulvivirgaceae</taxon>
        <taxon>Fulvivirga</taxon>
    </lineage>
</organism>
<sequence length="273" mass="30801">MRRKLIVLIDFSSYSEPLVKFALNWANELDLDLVFVHQITAIVPAMTDNESRLQIVASEKNDALTRLRLLVQKYNSGKLMPQYQVTDKPLRFYLPHLLADRADDLIMAGLKGTGILKRVFLGSTVAKIIEELDYITVAMPGKISGLIPRHMTIAVNYRYPANENALTSLIGLMLPSLVKIELISIVTSADDEAEVEAYLKKLQQRLPENITSAYHLYNGKDAFSMVKSHCVTQVDTVLVVQKGSRTLKDHLFRRFFVNELVYDGSIPLIVLPL</sequence>
<comment type="caution">
    <text evidence="2">The sequence shown here is derived from an EMBL/GenBank/DDBJ whole genome shotgun (WGS) entry which is preliminary data.</text>
</comment>
<reference evidence="2 3" key="1">
    <citation type="submission" date="2012-12" db="EMBL/GenBank/DDBJ databases">
        <title>Genome assembly of Fulvivirga imtechensis AK7.</title>
        <authorList>
            <person name="Nupur N."/>
            <person name="Khatri I."/>
            <person name="Kumar R."/>
            <person name="Subramanian S."/>
            <person name="Pinnaka A."/>
        </authorList>
    </citation>
    <scope>NUCLEOTIDE SEQUENCE [LARGE SCALE GENOMIC DNA]</scope>
    <source>
        <strain evidence="2 3">AK7</strain>
    </source>
</reference>
<evidence type="ECO:0000259" key="1">
    <source>
        <dbReference type="Pfam" id="PF00582"/>
    </source>
</evidence>
<protein>
    <recommendedName>
        <fullName evidence="1">UspA domain-containing protein</fullName>
    </recommendedName>
</protein>
<dbReference type="EMBL" id="AMZN01000028">
    <property type="protein sequence ID" value="ELR72045.1"/>
    <property type="molecule type" value="Genomic_DNA"/>
</dbReference>
<evidence type="ECO:0000313" key="3">
    <source>
        <dbReference type="Proteomes" id="UP000011135"/>
    </source>
</evidence>
<dbReference type="Proteomes" id="UP000011135">
    <property type="component" value="Unassembled WGS sequence"/>
</dbReference>
<dbReference type="AlphaFoldDB" id="L8JT81"/>
<dbReference type="RefSeq" id="WP_009579354.1">
    <property type="nucleotide sequence ID" value="NZ_AMZN01000028.1"/>
</dbReference>